<evidence type="ECO:0000256" key="1">
    <source>
        <dbReference type="SAM" id="SignalP"/>
    </source>
</evidence>
<dbReference type="AlphaFoldDB" id="A0A934N2Q5"/>
<sequence length="387" mass="43935">MMFKFERLALIYLLSKIGMAPSLAHAENTDLGYKQGNTSIAANLKIGYDSSQAQASSFYHQPSFDFLSGIKKDTYGLQGRYGYSLFSPEKKKDLAQSHLLGVSSYWSPVSSNTLSFSTTIKQEDEQRGTGLTSDTIDFENKIDSFRYESITGGYVFDRLSQESLIFTLAYALDKKIYNSNRELALNANLEQKKLITNLGYKWGDSKTVYFESTIIQQEYFDVKDRSKDSENKISSLGVTWPLTSISDISIAYGRENKLFVIGSKSLTTNYWLGLLNWSPLTYTEFTLEAINKQNPISKINQTLNESNNLSLKWKHIRNSYHNIIISIAKNKTKEIINNISKTTNEISLDIKNNYQDLDLTLALKKKTSSKEETELNISLSYNFKGVL</sequence>
<gene>
    <name evidence="2" type="ORF">I8J31_10570</name>
</gene>
<accession>A0A934N2Q5</accession>
<dbReference type="Proteomes" id="UP000628710">
    <property type="component" value="Unassembled WGS sequence"/>
</dbReference>
<dbReference type="EMBL" id="JAEMNX010000011">
    <property type="protein sequence ID" value="MBJ7538118.1"/>
    <property type="molecule type" value="Genomic_DNA"/>
</dbReference>
<evidence type="ECO:0008006" key="4">
    <source>
        <dbReference type="Google" id="ProtNLM"/>
    </source>
</evidence>
<feature type="chain" id="PRO_5037277128" description="Transporter" evidence="1">
    <location>
        <begin position="27"/>
        <end position="387"/>
    </location>
</feature>
<evidence type="ECO:0000313" key="2">
    <source>
        <dbReference type="EMBL" id="MBJ7538118.1"/>
    </source>
</evidence>
<keyword evidence="1" id="KW-0732">Signal</keyword>
<comment type="caution">
    <text evidence="2">The sequence shown here is derived from an EMBL/GenBank/DDBJ whole genome shotgun (WGS) entry which is preliminary data.</text>
</comment>
<dbReference type="RefSeq" id="WP_199468528.1">
    <property type="nucleotide sequence ID" value="NZ_JAEMNX010000011.1"/>
</dbReference>
<protein>
    <recommendedName>
        <fullName evidence="4">Transporter</fullName>
    </recommendedName>
</protein>
<name>A0A934N2Q5_9GAMM</name>
<keyword evidence="3" id="KW-1185">Reference proteome</keyword>
<feature type="signal peptide" evidence="1">
    <location>
        <begin position="1"/>
        <end position="26"/>
    </location>
</feature>
<organism evidence="2 3">
    <name type="scientific">Marinomonas transparens</name>
    <dbReference type="NCBI Taxonomy" id="2795388"/>
    <lineage>
        <taxon>Bacteria</taxon>
        <taxon>Pseudomonadati</taxon>
        <taxon>Pseudomonadota</taxon>
        <taxon>Gammaproteobacteria</taxon>
        <taxon>Oceanospirillales</taxon>
        <taxon>Oceanospirillaceae</taxon>
        <taxon>Marinomonas</taxon>
    </lineage>
</organism>
<proteinExistence type="predicted"/>
<reference evidence="2" key="1">
    <citation type="submission" date="2020-12" db="EMBL/GenBank/DDBJ databases">
        <title>Marinomonas arctica sp. nov., a psychrotolerant bacterium isolated from the Arctic.</title>
        <authorList>
            <person name="Zhang Y."/>
        </authorList>
    </citation>
    <scope>NUCLEOTIDE SEQUENCE</scope>
    <source>
        <strain evidence="2">C1424</strain>
    </source>
</reference>
<evidence type="ECO:0000313" key="3">
    <source>
        <dbReference type="Proteomes" id="UP000628710"/>
    </source>
</evidence>